<dbReference type="GO" id="GO:0016787">
    <property type="term" value="F:hydrolase activity"/>
    <property type="evidence" value="ECO:0007669"/>
    <property type="project" value="UniProtKB-KW"/>
</dbReference>
<dbReference type="Gene3D" id="3.40.50.300">
    <property type="entry name" value="P-loop containing nucleotide triphosphate hydrolases"/>
    <property type="match status" value="1"/>
</dbReference>
<dbReference type="GO" id="GO:0005524">
    <property type="term" value="F:ATP binding"/>
    <property type="evidence" value="ECO:0007669"/>
    <property type="project" value="UniProtKB-UniRule"/>
</dbReference>
<keyword evidence="6 9" id="KW-0238">DNA-binding</keyword>
<comment type="catalytic activity">
    <reaction evidence="9">
        <text>ATP + H2O = ADP + phosphate + H(+)</text>
        <dbReference type="Rhea" id="RHEA:13065"/>
        <dbReference type="ChEBI" id="CHEBI:15377"/>
        <dbReference type="ChEBI" id="CHEBI:15378"/>
        <dbReference type="ChEBI" id="CHEBI:30616"/>
        <dbReference type="ChEBI" id="CHEBI:43474"/>
        <dbReference type="ChEBI" id="CHEBI:456216"/>
    </reaction>
</comment>
<feature type="binding site" evidence="9">
    <location>
        <position position="24"/>
    </location>
    <ligand>
        <name>ATP</name>
        <dbReference type="ChEBI" id="CHEBI:30616"/>
    </ligand>
</feature>
<comment type="subcellular location">
    <subcellularLocation>
        <location evidence="9">Cytoplasm</location>
    </subcellularLocation>
</comment>
<dbReference type="SUPFAM" id="SSF52540">
    <property type="entry name" value="P-loop containing nucleoside triphosphate hydrolases"/>
    <property type="match status" value="1"/>
</dbReference>
<keyword evidence="8 9" id="KW-0234">DNA repair</keyword>
<evidence type="ECO:0000256" key="3">
    <source>
        <dbReference type="ARBA" id="ARBA00022763"/>
    </source>
</evidence>
<dbReference type="InterPro" id="IPR036390">
    <property type="entry name" value="WH_DNA-bd_sf"/>
</dbReference>
<keyword evidence="7 9" id="KW-0233">DNA recombination</keyword>
<feature type="binding site" evidence="9">
    <location>
        <position position="71"/>
    </location>
    <ligand>
        <name>ATP</name>
        <dbReference type="ChEBI" id="CHEBI:30616"/>
    </ligand>
</feature>
<feature type="domain" description="AAA+ ATPase" evidence="10">
    <location>
        <begin position="55"/>
        <end position="186"/>
    </location>
</feature>
<comment type="caution">
    <text evidence="9">Lacks conserved residue(s) required for the propagation of feature annotation.</text>
</comment>
<dbReference type="PANTHER" id="PTHR42848:SF1">
    <property type="entry name" value="HOLLIDAY JUNCTION BRANCH MIGRATION COMPLEX SUBUNIT RUVB"/>
    <property type="match status" value="1"/>
</dbReference>
<name>A0A9X2V4T9_9BACT</name>
<dbReference type="NCBIfam" id="NF000868">
    <property type="entry name" value="PRK00080.1"/>
    <property type="match status" value="1"/>
</dbReference>
<feature type="region of interest" description="Small ATPAse domain (RuvB-S)" evidence="9">
    <location>
        <begin position="186"/>
        <end position="256"/>
    </location>
</feature>
<dbReference type="GO" id="GO:0006281">
    <property type="term" value="P:DNA repair"/>
    <property type="evidence" value="ECO:0007669"/>
    <property type="project" value="UniProtKB-UniRule"/>
</dbReference>
<sequence>MSTSRSDALKAEADRSDNDVEKLLRPQSLDEFVGQEKIKENLNVFMKAALQRGETLDHVLLSGPPGLGKTTLAHIIANEMGARIRTSSGPVLEKPADIAGVLTNLEEGDLLFIDEIHRLSSVVEEYLYSAMEDYRIDIVIDQGPNARTVQIDLPPFTMVGATTRKGLLTAPLRARFGIDFRYDYYTADLLQEITQRSAHILDVETTPDGAYEIARRSRGTPRVANRLLRRTRDFAEVEGDGEITKAIADRALNALDVDEEGLDDMDARILLTLIDNFDGGPTGLKNLAVSVGEESGTLEEVYEPYLIQEGFMERTPQGRVALQRAYDHFDRSSPAADQDLFDQE</sequence>
<feature type="binding site" evidence="9">
    <location>
        <begin position="132"/>
        <end position="134"/>
    </location>
    <ligand>
        <name>ATP</name>
        <dbReference type="ChEBI" id="CHEBI:30616"/>
    </ligand>
</feature>
<comment type="caution">
    <text evidence="11">The sequence shown here is derived from an EMBL/GenBank/DDBJ whole genome shotgun (WGS) entry which is preliminary data.</text>
</comment>
<comment type="function">
    <text evidence="9">The RuvA-RuvB-RuvC complex processes Holliday junction (HJ) DNA during genetic recombination and DNA repair, while the RuvA-RuvB complex plays an important role in the rescue of blocked DNA replication forks via replication fork reversal (RFR). RuvA specifically binds to HJ cruciform DNA, conferring on it an open structure. The RuvB hexamer acts as an ATP-dependent pump, pulling dsDNA into and through the RuvAB complex. RuvB forms 2 homohexamers on either side of HJ DNA bound by 1 or 2 RuvA tetramers; 4 subunits per hexamer contact DNA at a time. Coordinated motions by a converter formed by DNA-disengaged RuvB subunits stimulates ATP hydrolysis and nucleotide exchange. Immobilization of the converter enables RuvB to convert the ATP-contained energy into a lever motion, pulling 2 nucleotides of DNA out of the RuvA tetramer per ATP hydrolyzed, thus driving DNA branch migration. The RuvB motors rotate together with the DNA substrate, which together with the progressing nucleotide cycle form the mechanistic basis for DNA recombination by continuous HJ branch migration. Branch migration allows RuvC to scan DNA until it finds its consensus sequence, where it cleaves and resolves cruciform DNA.</text>
</comment>
<dbReference type="EC" id="3.6.4.-" evidence="9"/>
<evidence type="ECO:0000256" key="5">
    <source>
        <dbReference type="ARBA" id="ARBA00022840"/>
    </source>
</evidence>
<comment type="domain">
    <text evidence="9">Has 3 domains, the large (RuvB-L) and small ATPase (RuvB-S) domains and the C-terminal head (RuvB-H) domain. The head domain binds DNA, while the ATPase domains jointly bind ATP, ADP or are empty depending on the state of the subunit in the translocation cycle. During a single DNA translocation step the structure of each domain remains the same, but their relative positions change.</text>
</comment>
<dbReference type="InterPro" id="IPR027417">
    <property type="entry name" value="P-loop_NTPase"/>
</dbReference>
<feature type="binding site" evidence="9">
    <location>
        <position position="175"/>
    </location>
    <ligand>
        <name>ATP</name>
        <dbReference type="ChEBI" id="CHEBI:30616"/>
    </ligand>
</feature>
<feature type="binding site" evidence="9">
    <location>
        <position position="25"/>
    </location>
    <ligand>
        <name>ATP</name>
        <dbReference type="ChEBI" id="CHEBI:30616"/>
    </ligand>
</feature>
<dbReference type="InterPro" id="IPR036388">
    <property type="entry name" value="WH-like_DNA-bd_sf"/>
</dbReference>
<dbReference type="RefSeq" id="WP_251931203.1">
    <property type="nucleotide sequence ID" value="NZ_CALTSM010000007.1"/>
</dbReference>
<dbReference type="InterPro" id="IPR004605">
    <property type="entry name" value="DNA_helicase_Holl-junc_RuvB"/>
</dbReference>
<feature type="binding site" evidence="9">
    <location>
        <position position="66"/>
    </location>
    <ligand>
        <name>ATP</name>
        <dbReference type="ChEBI" id="CHEBI:30616"/>
    </ligand>
</feature>
<dbReference type="HAMAP" id="MF_00016">
    <property type="entry name" value="DNA_HJ_migration_RuvB"/>
    <property type="match status" value="1"/>
</dbReference>
<dbReference type="Gene3D" id="1.10.10.10">
    <property type="entry name" value="Winged helix-like DNA-binding domain superfamily/Winged helix DNA-binding domain"/>
    <property type="match status" value="1"/>
</dbReference>
<dbReference type="InterPro" id="IPR003593">
    <property type="entry name" value="AAA+_ATPase"/>
</dbReference>
<feature type="binding site" evidence="9">
    <location>
        <position position="69"/>
    </location>
    <ligand>
        <name>ATP</name>
        <dbReference type="ChEBI" id="CHEBI:30616"/>
    </ligand>
</feature>
<dbReference type="InterPro" id="IPR008823">
    <property type="entry name" value="RuvB_wg_C"/>
</dbReference>
<keyword evidence="11" id="KW-0347">Helicase</keyword>
<proteinExistence type="inferred from homology"/>
<evidence type="ECO:0000256" key="1">
    <source>
        <dbReference type="ARBA" id="ARBA00022490"/>
    </source>
</evidence>
<dbReference type="GO" id="GO:0048476">
    <property type="term" value="C:Holliday junction resolvase complex"/>
    <property type="evidence" value="ECO:0007669"/>
    <property type="project" value="UniProtKB-UniRule"/>
</dbReference>
<dbReference type="GO" id="GO:0005737">
    <property type="term" value="C:cytoplasm"/>
    <property type="evidence" value="ECO:0007669"/>
    <property type="project" value="UniProtKB-SubCell"/>
</dbReference>
<feature type="binding site" evidence="9">
    <location>
        <position position="70"/>
    </location>
    <ligand>
        <name>Mg(2+)</name>
        <dbReference type="ChEBI" id="CHEBI:18420"/>
    </ligand>
</feature>
<dbReference type="PANTHER" id="PTHR42848">
    <property type="match status" value="1"/>
</dbReference>
<accession>A0A9X2V4T9</accession>
<dbReference type="SMART" id="SM00382">
    <property type="entry name" value="AAA"/>
    <property type="match status" value="1"/>
</dbReference>
<evidence type="ECO:0000256" key="4">
    <source>
        <dbReference type="ARBA" id="ARBA00022801"/>
    </source>
</evidence>
<feature type="binding site" evidence="9">
    <location>
        <position position="70"/>
    </location>
    <ligand>
        <name>ATP</name>
        <dbReference type="ChEBI" id="CHEBI:30616"/>
    </ligand>
</feature>
<reference evidence="11" key="1">
    <citation type="submission" date="2022-08" db="EMBL/GenBank/DDBJ databases">
        <title>Genomic Encyclopedia of Type Strains, Phase V (KMG-V): Genome sequencing to study the core and pangenomes of soil and plant-associated prokaryotes.</title>
        <authorList>
            <person name="Whitman W."/>
        </authorList>
    </citation>
    <scope>NUCLEOTIDE SEQUENCE</scope>
    <source>
        <strain evidence="11">SP3026</strain>
    </source>
</reference>
<protein>
    <recommendedName>
        <fullName evidence="9">Holliday junction branch migration complex subunit RuvB</fullName>
        <ecNumber evidence="9">3.6.4.-</ecNumber>
    </recommendedName>
</protein>
<evidence type="ECO:0000259" key="10">
    <source>
        <dbReference type="SMART" id="SM00382"/>
    </source>
</evidence>
<feature type="region of interest" description="Head domain (RuvB-H)" evidence="9">
    <location>
        <begin position="259"/>
        <end position="344"/>
    </location>
</feature>
<evidence type="ECO:0000256" key="9">
    <source>
        <dbReference type="HAMAP-Rule" id="MF_00016"/>
    </source>
</evidence>
<dbReference type="NCBIfam" id="TIGR00635">
    <property type="entry name" value="ruvB"/>
    <property type="match status" value="1"/>
</dbReference>
<keyword evidence="4 9" id="KW-0378">Hydrolase</keyword>
<dbReference type="CDD" id="cd00009">
    <property type="entry name" value="AAA"/>
    <property type="match status" value="1"/>
</dbReference>
<dbReference type="AlphaFoldDB" id="A0A9X2V4T9"/>
<dbReference type="InterPro" id="IPR008824">
    <property type="entry name" value="RuvB-like_N"/>
</dbReference>
<evidence type="ECO:0000313" key="11">
    <source>
        <dbReference type="EMBL" id="MCS4120738.1"/>
    </source>
</evidence>
<evidence type="ECO:0000313" key="12">
    <source>
        <dbReference type="Proteomes" id="UP001155144"/>
    </source>
</evidence>
<dbReference type="EMBL" id="JANUBL010000002">
    <property type="protein sequence ID" value="MCS4120738.1"/>
    <property type="molecule type" value="Genomic_DNA"/>
</dbReference>
<dbReference type="Gene3D" id="1.10.8.60">
    <property type="match status" value="1"/>
</dbReference>
<dbReference type="Pfam" id="PF05491">
    <property type="entry name" value="WHD_RuvB"/>
    <property type="match status" value="1"/>
</dbReference>
<gene>
    <name evidence="9" type="primary">ruvB</name>
    <name evidence="11" type="ORF">GGP45_001080</name>
</gene>
<dbReference type="GO" id="GO:0000400">
    <property type="term" value="F:four-way junction DNA binding"/>
    <property type="evidence" value="ECO:0007669"/>
    <property type="project" value="UniProtKB-UniRule"/>
</dbReference>
<evidence type="ECO:0000256" key="2">
    <source>
        <dbReference type="ARBA" id="ARBA00022741"/>
    </source>
</evidence>
<keyword evidence="1 9" id="KW-0963">Cytoplasm</keyword>
<evidence type="ECO:0000256" key="7">
    <source>
        <dbReference type="ARBA" id="ARBA00023172"/>
    </source>
</evidence>
<keyword evidence="2 9" id="KW-0547">Nucleotide-binding</keyword>
<organism evidence="11 12">
    <name type="scientific">Salinibacter ruber</name>
    <dbReference type="NCBI Taxonomy" id="146919"/>
    <lineage>
        <taxon>Bacteria</taxon>
        <taxon>Pseudomonadati</taxon>
        <taxon>Rhodothermota</taxon>
        <taxon>Rhodothermia</taxon>
        <taxon>Rhodothermales</taxon>
        <taxon>Salinibacteraceae</taxon>
        <taxon>Salinibacter</taxon>
    </lineage>
</organism>
<dbReference type="Proteomes" id="UP001155144">
    <property type="component" value="Unassembled WGS sequence"/>
</dbReference>
<feature type="binding site" evidence="9">
    <location>
        <position position="314"/>
    </location>
    <ligand>
        <name>DNA</name>
        <dbReference type="ChEBI" id="CHEBI:16991"/>
    </ligand>
</feature>
<evidence type="ECO:0000256" key="8">
    <source>
        <dbReference type="ARBA" id="ARBA00023204"/>
    </source>
</evidence>
<dbReference type="Pfam" id="PF05496">
    <property type="entry name" value="RuvB_N"/>
    <property type="match status" value="1"/>
</dbReference>
<feature type="binding site" evidence="9">
    <location>
        <position position="222"/>
    </location>
    <ligand>
        <name>ATP</name>
        <dbReference type="ChEBI" id="CHEBI:30616"/>
    </ligand>
</feature>
<feature type="binding site" evidence="9">
    <location>
        <position position="185"/>
    </location>
    <ligand>
        <name>ATP</name>
        <dbReference type="ChEBI" id="CHEBI:30616"/>
    </ligand>
</feature>
<dbReference type="Pfam" id="PF17864">
    <property type="entry name" value="AAA_lid_4"/>
    <property type="match status" value="1"/>
</dbReference>
<dbReference type="SUPFAM" id="SSF46785">
    <property type="entry name" value="Winged helix' DNA-binding domain"/>
    <property type="match status" value="1"/>
</dbReference>
<keyword evidence="3 9" id="KW-0227">DNA damage</keyword>
<feature type="binding site" evidence="9">
    <location>
        <position position="319"/>
    </location>
    <ligand>
        <name>DNA</name>
        <dbReference type="ChEBI" id="CHEBI:16991"/>
    </ligand>
</feature>
<comment type="subunit">
    <text evidence="9">Homohexamer. Forms an RuvA(8)-RuvB(12)-Holliday junction (HJ) complex. HJ DNA is sandwiched between 2 RuvA tetramers; dsDNA enters through RuvA and exits via RuvB. An RuvB hexamer assembles on each DNA strand where it exits the tetramer. Each RuvB hexamer is contacted by two RuvA subunits (via domain III) on 2 adjacent RuvB subunits; this complex drives branch migration. In the full resolvosome a probable DNA-RuvA(4)-RuvB(12)-RuvC(2) complex forms which resolves the HJ.</text>
</comment>
<keyword evidence="5 9" id="KW-0067">ATP-binding</keyword>
<comment type="similarity">
    <text evidence="9">Belongs to the RuvB family.</text>
</comment>
<dbReference type="InterPro" id="IPR041445">
    <property type="entry name" value="AAA_lid_4"/>
</dbReference>
<evidence type="ECO:0000256" key="6">
    <source>
        <dbReference type="ARBA" id="ARBA00023125"/>
    </source>
</evidence>
<dbReference type="GO" id="GO:0006310">
    <property type="term" value="P:DNA recombination"/>
    <property type="evidence" value="ECO:0007669"/>
    <property type="project" value="UniProtKB-UniRule"/>
</dbReference>
<dbReference type="GO" id="GO:0009378">
    <property type="term" value="F:four-way junction helicase activity"/>
    <property type="evidence" value="ECO:0007669"/>
    <property type="project" value="InterPro"/>
</dbReference>